<dbReference type="RefSeq" id="WP_051736441.1">
    <property type="nucleotide sequence ID" value="NZ_JPFT01000005.1"/>
</dbReference>
<dbReference type="PATRIC" id="fig|28037.99.peg.940"/>
<accession>A0A081PQY5</accession>
<gene>
    <name evidence="1" type="ORF">SK1126_1012</name>
</gene>
<comment type="caution">
    <text evidence="1">The sequence shown here is derived from an EMBL/GenBank/DDBJ whole genome shotgun (WGS) entry which is preliminary data.</text>
</comment>
<evidence type="ECO:0000313" key="1">
    <source>
        <dbReference type="EMBL" id="KEQ33108.1"/>
    </source>
</evidence>
<evidence type="ECO:0000313" key="2">
    <source>
        <dbReference type="Proteomes" id="UP000028093"/>
    </source>
</evidence>
<proteinExistence type="predicted"/>
<organism evidence="1 2">
    <name type="scientific">Streptococcus mitis</name>
    <dbReference type="NCBI Taxonomy" id="28037"/>
    <lineage>
        <taxon>Bacteria</taxon>
        <taxon>Bacillati</taxon>
        <taxon>Bacillota</taxon>
        <taxon>Bacilli</taxon>
        <taxon>Lactobacillales</taxon>
        <taxon>Streptococcaceae</taxon>
        <taxon>Streptococcus</taxon>
        <taxon>Streptococcus mitis group</taxon>
    </lineage>
</organism>
<sequence>MTTKNADITIEEYIKISEVDFNEAVNYEFKSDNCQLANSIYQSLFKFYDKENFSGDLIFTWKSPSLVKDGDYIGRRDSQVDNLRVIGNIFPNYVTNRKYSLNMNRNGCMGDFPHDFFDIYLDHVAKYAYEQEVNNIKEYYPLKRAILHQENELYFQMFSNFDDFLEKNYLKTIWQASKETPFSEMDFNMFQNISEKMIFERGSQMLKDLKSNYKE</sequence>
<name>A0A081PQY5_STRMT</name>
<dbReference type="Proteomes" id="UP000028093">
    <property type="component" value="Unassembled WGS sequence"/>
</dbReference>
<protein>
    <submittedName>
        <fullName evidence="1">Uncharacterized protein</fullName>
    </submittedName>
</protein>
<reference evidence="1 2" key="1">
    <citation type="submission" date="2014-05" db="EMBL/GenBank/DDBJ databases">
        <authorList>
            <person name="Daugherty S.C."/>
            <person name="Tallon L.J."/>
            <person name="Sadzewicz L."/>
            <person name="Kilian M."/>
            <person name="Tettelin H."/>
        </authorList>
    </citation>
    <scope>NUCLEOTIDE SEQUENCE [LARGE SCALE GENOMIC DNA]</scope>
    <source>
        <strain evidence="1 2">SK1126</strain>
    </source>
</reference>
<dbReference type="AlphaFoldDB" id="A0A081PQY5"/>
<dbReference type="EMBL" id="JPFT01000005">
    <property type="protein sequence ID" value="KEQ33108.1"/>
    <property type="molecule type" value="Genomic_DNA"/>
</dbReference>